<dbReference type="GO" id="GO:0004803">
    <property type="term" value="F:transposase activity"/>
    <property type="evidence" value="ECO:0007669"/>
    <property type="project" value="InterPro"/>
</dbReference>
<protein>
    <submittedName>
        <fullName evidence="2">IS1634 family transposase</fullName>
    </submittedName>
</protein>
<name>A0A9D1L5H1_9FIRM</name>
<dbReference type="PANTHER" id="PTHR34614">
    <property type="match status" value="1"/>
</dbReference>
<sequence>MRIRTAKTKNGRLFYVIKTYYDSHGVEHTVTVEKLGNENDIKARTGRDPDKWAKEYVAKLNEEEKKQNADVTLSFSQTKLLSKEHIYEYNSGYLFLQKIYYELGLDKICRQVAKRHSFQYDLNSILSRLLYGRILEPCSKKATFEYSKSLLEKPNFEAHHVYRALDVLCDESDFIQQQLYKNSFVYGNRNTGVIYYDCSNFFFEIEQQDEEGLRKFGKSKENRPLPIVEMGLFIDRDGIPLGVCIDPGNTNEQKTLKPIEQRIISEYGMSKFIVCTDAGLASKANRKFNSINDRAFIVTSPIKKLKSELKEWALSPQGWYISDGNRRKKYDISKLITGDIDEKTQQTFNDTVFYKERWVDQGSFEEKLIVTFSLKYQHYQRSIRNGQIGRARKAIDNGTAKAKKYNQNDYRRFVEKTAVTDDGVIAENALFSINTTRIEEEEKYDGFYALSTNLDDDPRQIVKVNHRRWQIEECFRIMKSEFKARPAHVSTDTRIKGHFLTCYLALVLYRYLEKRTGNKYTCEQLISTLRGMHMREVVGEGYLPSYTRTDITDELHETFGFRTDYQIITSQRMKKIIKSSKDRNLTRKK</sequence>
<proteinExistence type="predicted"/>
<accession>A0A9D1L5H1</accession>
<dbReference type="PANTHER" id="PTHR34614:SF2">
    <property type="entry name" value="TRANSPOSASE IS4-LIKE DOMAIN-CONTAINING PROTEIN"/>
    <property type="match status" value="1"/>
</dbReference>
<reference evidence="2" key="2">
    <citation type="journal article" date="2021" name="PeerJ">
        <title>Extensive microbial diversity within the chicken gut microbiome revealed by metagenomics and culture.</title>
        <authorList>
            <person name="Gilroy R."/>
            <person name="Ravi A."/>
            <person name="Getino M."/>
            <person name="Pursley I."/>
            <person name="Horton D.L."/>
            <person name="Alikhan N.F."/>
            <person name="Baker D."/>
            <person name="Gharbi K."/>
            <person name="Hall N."/>
            <person name="Watson M."/>
            <person name="Adriaenssens E.M."/>
            <person name="Foster-Nyarko E."/>
            <person name="Jarju S."/>
            <person name="Secka A."/>
            <person name="Antonio M."/>
            <person name="Oren A."/>
            <person name="Chaudhuri R.R."/>
            <person name="La Ragione R."/>
            <person name="Hildebrand F."/>
            <person name="Pallen M.J."/>
        </authorList>
    </citation>
    <scope>NUCLEOTIDE SEQUENCE</scope>
    <source>
        <strain evidence="2">ChiHcec3-6078</strain>
    </source>
</reference>
<dbReference type="GO" id="GO:0003677">
    <property type="term" value="F:DNA binding"/>
    <property type="evidence" value="ECO:0007669"/>
    <property type="project" value="InterPro"/>
</dbReference>
<comment type="caution">
    <text evidence="2">The sequence shown here is derived from an EMBL/GenBank/DDBJ whole genome shotgun (WGS) entry which is preliminary data.</text>
</comment>
<dbReference type="NCBIfam" id="NF033559">
    <property type="entry name" value="transpos_IS1634"/>
    <property type="match status" value="1"/>
</dbReference>
<organism evidence="2 3">
    <name type="scientific">Candidatus Allocopromorpha excrementigallinarum</name>
    <dbReference type="NCBI Taxonomy" id="2840742"/>
    <lineage>
        <taxon>Bacteria</taxon>
        <taxon>Bacillati</taxon>
        <taxon>Bacillota</taxon>
        <taxon>Clostridia</taxon>
        <taxon>Eubacteriales</taxon>
        <taxon>Eubacteriaceae</taxon>
        <taxon>Eubacteriaceae incertae sedis</taxon>
        <taxon>Candidatus Allocopromorpha</taxon>
    </lineage>
</organism>
<evidence type="ECO:0000313" key="3">
    <source>
        <dbReference type="Proteomes" id="UP000824090"/>
    </source>
</evidence>
<reference evidence="2" key="1">
    <citation type="submission" date="2020-10" db="EMBL/GenBank/DDBJ databases">
        <authorList>
            <person name="Gilroy R."/>
        </authorList>
    </citation>
    <scope>NUCLEOTIDE SEQUENCE</scope>
    <source>
        <strain evidence="2">ChiHcec3-6078</strain>
    </source>
</reference>
<evidence type="ECO:0000313" key="2">
    <source>
        <dbReference type="EMBL" id="HIU24890.1"/>
    </source>
</evidence>
<dbReference type="GO" id="GO:0006313">
    <property type="term" value="P:DNA transposition"/>
    <property type="evidence" value="ECO:0007669"/>
    <property type="project" value="InterPro"/>
</dbReference>
<dbReference type="Proteomes" id="UP000824090">
    <property type="component" value="Unassembled WGS sequence"/>
</dbReference>
<dbReference type="InterPro" id="IPR047654">
    <property type="entry name" value="IS1634_transpos"/>
</dbReference>
<dbReference type="InterPro" id="IPR002559">
    <property type="entry name" value="Transposase_11"/>
</dbReference>
<dbReference type="AlphaFoldDB" id="A0A9D1L5H1"/>
<dbReference type="EMBL" id="DVMP01000003">
    <property type="protein sequence ID" value="HIU24890.1"/>
    <property type="molecule type" value="Genomic_DNA"/>
</dbReference>
<dbReference type="SUPFAM" id="SSF53098">
    <property type="entry name" value="Ribonuclease H-like"/>
    <property type="match status" value="1"/>
</dbReference>
<dbReference type="InterPro" id="IPR012337">
    <property type="entry name" value="RNaseH-like_sf"/>
</dbReference>
<feature type="domain" description="Transposase IS4-like" evidence="1">
    <location>
        <begin position="232"/>
        <end position="508"/>
    </location>
</feature>
<gene>
    <name evidence="2" type="ORF">IAC50_00135</name>
</gene>
<dbReference type="Pfam" id="PF01609">
    <property type="entry name" value="DDE_Tnp_1"/>
    <property type="match status" value="1"/>
</dbReference>
<evidence type="ECO:0000259" key="1">
    <source>
        <dbReference type="Pfam" id="PF01609"/>
    </source>
</evidence>